<evidence type="ECO:0000313" key="2">
    <source>
        <dbReference type="EMBL" id="CAB4268758.1"/>
    </source>
</evidence>
<feature type="domain" description="Retrotransposon Copia-like N-terminal" evidence="1">
    <location>
        <begin position="23"/>
        <end position="67"/>
    </location>
</feature>
<sequence>MGGPSLSHTYGSSTSTPQIVAIHSDNSPFPTSVTLTQTNYALWSQVMEMRIAAREKLGYLTSNTPQPHQFSSTYNKWCPENVLIDYMSPELMSRFI</sequence>
<evidence type="ECO:0000313" key="4">
    <source>
        <dbReference type="Proteomes" id="UP000507222"/>
    </source>
</evidence>
<accession>A0A6J5U2J3</accession>
<dbReference type="InterPro" id="IPR029472">
    <property type="entry name" value="Copia-like_N"/>
</dbReference>
<dbReference type="EMBL" id="CAEKKB010000002">
    <property type="protein sequence ID" value="CAB4299220.1"/>
    <property type="molecule type" value="Genomic_DNA"/>
</dbReference>
<evidence type="ECO:0000313" key="5">
    <source>
        <dbReference type="Proteomes" id="UP000507245"/>
    </source>
</evidence>
<reference evidence="2 4" key="2">
    <citation type="submission" date="2020-05" db="EMBL/GenBank/DDBJ databases">
        <authorList>
            <person name="Campoy J."/>
            <person name="Schneeberger K."/>
            <person name="Spophaly S."/>
        </authorList>
    </citation>
    <scope>NUCLEOTIDE SEQUENCE [LARGE SCALE GENOMIC DNA]</scope>
    <source>
        <strain evidence="2">PruArmRojPasFocal</strain>
    </source>
</reference>
<protein>
    <recommendedName>
        <fullName evidence="1">Retrotransposon Copia-like N-terminal domain-containing protein</fullName>
    </recommendedName>
</protein>
<dbReference type="OrthoDB" id="1190472at2759"/>
<organism evidence="2 4">
    <name type="scientific">Prunus armeniaca</name>
    <name type="common">Apricot</name>
    <name type="synonym">Armeniaca vulgaris</name>
    <dbReference type="NCBI Taxonomy" id="36596"/>
    <lineage>
        <taxon>Eukaryota</taxon>
        <taxon>Viridiplantae</taxon>
        <taxon>Streptophyta</taxon>
        <taxon>Embryophyta</taxon>
        <taxon>Tracheophyta</taxon>
        <taxon>Spermatophyta</taxon>
        <taxon>Magnoliopsida</taxon>
        <taxon>eudicotyledons</taxon>
        <taxon>Gunneridae</taxon>
        <taxon>Pentapetalae</taxon>
        <taxon>rosids</taxon>
        <taxon>fabids</taxon>
        <taxon>Rosales</taxon>
        <taxon>Rosaceae</taxon>
        <taxon>Amygdaloideae</taxon>
        <taxon>Amygdaleae</taxon>
        <taxon>Prunus</taxon>
    </lineage>
</organism>
<gene>
    <name evidence="2" type="ORF">CURHAP_LOCUS13031</name>
    <name evidence="3" type="ORF">ORAREDHAP_LOCUS12946</name>
</gene>
<keyword evidence="5" id="KW-1185">Reference proteome</keyword>
<dbReference type="EMBL" id="CAEKDK010000002">
    <property type="protein sequence ID" value="CAB4268758.1"/>
    <property type="molecule type" value="Genomic_DNA"/>
</dbReference>
<evidence type="ECO:0000313" key="3">
    <source>
        <dbReference type="EMBL" id="CAB4299220.1"/>
    </source>
</evidence>
<proteinExistence type="predicted"/>
<reference evidence="5" key="1">
    <citation type="journal article" date="2020" name="Genome Biol.">
        <title>Gamete binning: chromosome-level and haplotype-resolved genome assembly enabled by high-throughput single-cell sequencing of gamete genomes.</title>
        <authorList>
            <person name="Campoy J.A."/>
            <person name="Sun H."/>
            <person name="Goel M."/>
            <person name="Jiao W.-B."/>
            <person name="Folz-Donahue K."/>
            <person name="Wang N."/>
            <person name="Rubio M."/>
            <person name="Liu C."/>
            <person name="Kukat C."/>
            <person name="Ruiz D."/>
            <person name="Huettel B."/>
            <person name="Schneeberger K."/>
        </authorList>
    </citation>
    <scope>NUCLEOTIDE SEQUENCE [LARGE SCALE GENOMIC DNA]</scope>
    <source>
        <strain evidence="5">cv. Rojo Pasion</strain>
    </source>
</reference>
<dbReference type="Proteomes" id="UP000507222">
    <property type="component" value="Unassembled WGS sequence"/>
</dbReference>
<dbReference type="AlphaFoldDB" id="A0A6J5U2J3"/>
<dbReference type="Proteomes" id="UP000507245">
    <property type="component" value="Unassembled WGS sequence"/>
</dbReference>
<dbReference type="Pfam" id="PF14244">
    <property type="entry name" value="Retrotran_gag_3"/>
    <property type="match status" value="1"/>
</dbReference>
<evidence type="ECO:0000259" key="1">
    <source>
        <dbReference type="Pfam" id="PF14244"/>
    </source>
</evidence>
<name>A0A6J5U2J3_PRUAR</name>